<dbReference type="EMBL" id="JADWDC010000040">
    <property type="protein sequence ID" value="MCC0178302.1"/>
    <property type="molecule type" value="Genomic_DNA"/>
</dbReference>
<comment type="caution">
    <text evidence="2">The sequence shown here is derived from an EMBL/GenBank/DDBJ whole genome shotgun (WGS) entry which is preliminary data.</text>
</comment>
<sequence length="79" mass="8532">MSLQFSQDIKLLLTKLATTPITVAEMLQETGERGFSLIIALLTLPFLFPMPPGLSGVMGVGSFILGSQMAFNTSRLSQK</sequence>
<evidence type="ECO:0000313" key="2">
    <source>
        <dbReference type="EMBL" id="MCC0178302.1"/>
    </source>
</evidence>
<keyword evidence="3" id="KW-1185">Reference proteome</keyword>
<evidence type="ECO:0000313" key="3">
    <source>
        <dbReference type="Proteomes" id="UP000729733"/>
    </source>
</evidence>
<reference evidence="2" key="1">
    <citation type="journal article" date="2021" name="Antonie Van Leeuwenhoek">
        <title>Draft genome and description of Waterburya agarophytonicola gen. nov. sp. nov. (Pleurocapsales, Cyanobacteria): a seaweed symbiont.</title>
        <authorList>
            <person name="Bonthond G."/>
            <person name="Shalygin S."/>
            <person name="Bayer T."/>
            <person name="Weinberger F."/>
        </authorList>
    </citation>
    <scope>NUCLEOTIDE SEQUENCE</scope>
    <source>
        <strain evidence="2">KI4</strain>
    </source>
</reference>
<protein>
    <submittedName>
        <fullName evidence="2">Exopolysaccharide biosynthesis protein</fullName>
    </submittedName>
</protein>
<dbReference type="RefSeq" id="WP_229641368.1">
    <property type="nucleotide sequence ID" value="NZ_JADWDC010000040.1"/>
</dbReference>
<dbReference type="Proteomes" id="UP000729733">
    <property type="component" value="Unassembled WGS sequence"/>
</dbReference>
<gene>
    <name evidence="2" type="ORF">I4641_15075</name>
</gene>
<dbReference type="Pfam" id="PF06055">
    <property type="entry name" value="ExoD"/>
    <property type="match status" value="1"/>
</dbReference>
<evidence type="ECO:0000256" key="1">
    <source>
        <dbReference type="SAM" id="Phobius"/>
    </source>
</evidence>
<keyword evidence="1" id="KW-1133">Transmembrane helix</keyword>
<organism evidence="2 3">
    <name type="scientific">Waterburya agarophytonicola KI4</name>
    <dbReference type="NCBI Taxonomy" id="2874699"/>
    <lineage>
        <taxon>Bacteria</taxon>
        <taxon>Bacillati</taxon>
        <taxon>Cyanobacteriota</taxon>
        <taxon>Cyanophyceae</taxon>
        <taxon>Pleurocapsales</taxon>
        <taxon>Hyellaceae</taxon>
        <taxon>Waterburya</taxon>
        <taxon>Waterburya agarophytonicola</taxon>
    </lineage>
</organism>
<proteinExistence type="predicted"/>
<dbReference type="AlphaFoldDB" id="A0A964FGQ8"/>
<name>A0A964FGQ8_9CYAN</name>
<dbReference type="InterPro" id="IPR010331">
    <property type="entry name" value="ExoD"/>
</dbReference>
<accession>A0A964FGQ8</accession>
<keyword evidence="1" id="KW-0812">Transmembrane</keyword>
<keyword evidence="1" id="KW-0472">Membrane</keyword>
<feature type="transmembrane region" description="Helical" evidence="1">
    <location>
        <begin position="35"/>
        <end position="65"/>
    </location>
</feature>